<evidence type="ECO:0000313" key="4">
    <source>
        <dbReference type="Proteomes" id="UP000076967"/>
    </source>
</evidence>
<dbReference type="CDD" id="cd00060">
    <property type="entry name" value="FHA"/>
    <property type="match status" value="1"/>
</dbReference>
<evidence type="ECO:0000313" key="3">
    <source>
        <dbReference type="EMBL" id="OAB45489.1"/>
    </source>
</evidence>
<feature type="domain" description="FHA" evidence="2">
    <location>
        <begin position="92"/>
        <end position="143"/>
    </location>
</feature>
<accession>A0A168N7M4</accession>
<keyword evidence="1" id="KW-0472">Membrane</keyword>
<dbReference type="Proteomes" id="UP000076967">
    <property type="component" value="Unassembled WGS sequence"/>
</dbReference>
<dbReference type="STRING" id="494026.PGLA_04355"/>
<dbReference type="InterPro" id="IPR000253">
    <property type="entry name" value="FHA_dom"/>
</dbReference>
<dbReference type="EMBL" id="LVJH01000003">
    <property type="protein sequence ID" value="OAB45489.1"/>
    <property type="molecule type" value="Genomic_DNA"/>
</dbReference>
<feature type="transmembrane region" description="Helical" evidence="1">
    <location>
        <begin position="35"/>
        <end position="53"/>
    </location>
</feature>
<dbReference type="PROSITE" id="PS50006">
    <property type="entry name" value="FHA_DOMAIN"/>
    <property type="match status" value="1"/>
</dbReference>
<dbReference type="AlphaFoldDB" id="A0A168N7M4"/>
<dbReference type="SUPFAM" id="SSF49879">
    <property type="entry name" value="SMAD/FHA domain"/>
    <property type="match status" value="1"/>
</dbReference>
<keyword evidence="1" id="KW-0812">Transmembrane</keyword>
<dbReference type="Pfam" id="PF00498">
    <property type="entry name" value="FHA"/>
    <property type="match status" value="1"/>
</dbReference>
<evidence type="ECO:0000259" key="2">
    <source>
        <dbReference type="PROSITE" id="PS50006"/>
    </source>
</evidence>
<dbReference type="InterPro" id="IPR008984">
    <property type="entry name" value="SMAD_FHA_dom_sf"/>
</dbReference>
<dbReference type="Gene3D" id="2.60.200.20">
    <property type="match status" value="1"/>
</dbReference>
<dbReference type="RefSeq" id="WP_068529230.1">
    <property type="nucleotide sequence ID" value="NZ_LVJH01000003.1"/>
</dbReference>
<sequence>MKARKTVWIIVIDVIMYGILAGIILYTLLHPEDQILKISVTVGAAFFVGAILLQRLTRRTSRTAGAPVVKLVLLDDDGERIKEWYIEGETSLLIGKSSQRGEVDIDLSECEYASLISSEHAVLNRAGARWFIEDMESNSGTGIRQAGKSTASKLVIEEPLQIGTGDLIYIANTRLLVK</sequence>
<reference evidence="3 4" key="1">
    <citation type="submission" date="2016-03" db="EMBL/GenBank/DDBJ databases">
        <title>Draft genome sequence of Paenibacillus glacialis DSM 22343.</title>
        <authorList>
            <person name="Shin S.-K."/>
            <person name="Yi H."/>
        </authorList>
    </citation>
    <scope>NUCLEOTIDE SEQUENCE [LARGE SCALE GENOMIC DNA]</scope>
    <source>
        <strain evidence="3 4">DSM 22343</strain>
    </source>
</reference>
<comment type="caution">
    <text evidence="3">The sequence shown here is derived from an EMBL/GenBank/DDBJ whole genome shotgun (WGS) entry which is preliminary data.</text>
</comment>
<dbReference type="OrthoDB" id="2473431at2"/>
<name>A0A168N7M4_9BACL</name>
<proteinExistence type="predicted"/>
<feature type="transmembrane region" description="Helical" evidence="1">
    <location>
        <begin position="7"/>
        <end position="29"/>
    </location>
</feature>
<protein>
    <recommendedName>
        <fullName evidence="2">FHA domain-containing protein</fullName>
    </recommendedName>
</protein>
<evidence type="ECO:0000256" key="1">
    <source>
        <dbReference type="SAM" id="Phobius"/>
    </source>
</evidence>
<keyword evidence="1" id="KW-1133">Transmembrane helix</keyword>
<gene>
    <name evidence="3" type="ORF">PGLA_04355</name>
</gene>
<organism evidence="3 4">
    <name type="scientific">Paenibacillus glacialis</name>
    <dbReference type="NCBI Taxonomy" id="494026"/>
    <lineage>
        <taxon>Bacteria</taxon>
        <taxon>Bacillati</taxon>
        <taxon>Bacillota</taxon>
        <taxon>Bacilli</taxon>
        <taxon>Bacillales</taxon>
        <taxon>Paenibacillaceae</taxon>
        <taxon>Paenibacillus</taxon>
    </lineage>
</organism>
<keyword evidence="4" id="KW-1185">Reference proteome</keyword>